<name>A0A1X6YK13_9RHOB</name>
<dbReference type="EMBL" id="FWFU01000001">
    <property type="protein sequence ID" value="SLN23683.1"/>
    <property type="molecule type" value="Genomic_DNA"/>
</dbReference>
<keyword evidence="1" id="KW-1133">Transmembrane helix</keyword>
<dbReference type="OrthoDB" id="7745385at2"/>
<proteinExistence type="predicted"/>
<dbReference type="RefSeq" id="WP_085816563.1">
    <property type="nucleotide sequence ID" value="NZ_FWFU01000001.1"/>
</dbReference>
<evidence type="ECO:0000313" key="3">
    <source>
        <dbReference type="Proteomes" id="UP000193207"/>
    </source>
</evidence>
<keyword evidence="1" id="KW-0812">Transmembrane</keyword>
<reference evidence="2 3" key="1">
    <citation type="submission" date="2017-03" db="EMBL/GenBank/DDBJ databases">
        <authorList>
            <person name="Afonso C.L."/>
            <person name="Miller P.J."/>
            <person name="Scott M.A."/>
            <person name="Spackman E."/>
            <person name="Goraichik I."/>
            <person name="Dimitrov K.M."/>
            <person name="Suarez D.L."/>
            <person name="Swayne D.E."/>
        </authorList>
    </citation>
    <scope>NUCLEOTIDE SEQUENCE [LARGE SCALE GENOMIC DNA]</scope>
    <source>
        <strain evidence="2 3">CECT 8110</strain>
    </source>
</reference>
<protein>
    <recommendedName>
        <fullName evidence="4">NfeD-like C-terminal domain-containing protein</fullName>
    </recommendedName>
</protein>
<keyword evidence="1" id="KW-0472">Membrane</keyword>
<evidence type="ECO:0000313" key="2">
    <source>
        <dbReference type="EMBL" id="SLN23683.1"/>
    </source>
</evidence>
<sequence length="90" mass="9846">MSGIWTLWWVWLGGALALAILETLIPGYVFLGIALGAASMALIVALPITLAPAAMIAIFAFLSLLAWIILRRVFQARNDQSRVIHDDINK</sequence>
<feature type="transmembrane region" description="Helical" evidence="1">
    <location>
        <begin position="54"/>
        <end position="74"/>
    </location>
</feature>
<accession>A0A1X6YK13</accession>
<dbReference type="Proteomes" id="UP000193207">
    <property type="component" value="Unassembled WGS sequence"/>
</dbReference>
<gene>
    <name evidence="2" type="ORF">ROH8110_00973</name>
</gene>
<feature type="transmembrane region" description="Helical" evidence="1">
    <location>
        <begin position="6"/>
        <end position="21"/>
    </location>
</feature>
<keyword evidence="3" id="KW-1185">Reference proteome</keyword>
<dbReference type="AlphaFoldDB" id="A0A1X6YK13"/>
<evidence type="ECO:0000256" key="1">
    <source>
        <dbReference type="SAM" id="Phobius"/>
    </source>
</evidence>
<organism evidence="2 3">
    <name type="scientific">Roseovarius halotolerans</name>
    <dbReference type="NCBI Taxonomy" id="505353"/>
    <lineage>
        <taxon>Bacteria</taxon>
        <taxon>Pseudomonadati</taxon>
        <taxon>Pseudomonadota</taxon>
        <taxon>Alphaproteobacteria</taxon>
        <taxon>Rhodobacterales</taxon>
        <taxon>Roseobacteraceae</taxon>
        <taxon>Roseovarius</taxon>
    </lineage>
</organism>
<evidence type="ECO:0008006" key="4">
    <source>
        <dbReference type="Google" id="ProtNLM"/>
    </source>
</evidence>